<dbReference type="Pfam" id="PF01025">
    <property type="entry name" value="GrpE"/>
    <property type="match status" value="1"/>
</dbReference>
<keyword evidence="2 3" id="KW-0143">Chaperone</keyword>
<comment type="subunit">
    <text evidence="3">Homodimer.</text>
</comment>
<dbReference type="PANTHER" id="PTHR21237">
    <property type="entry name" value="GRPE PROTEIN"/>
    <property type="match status" value="1"/>
</dbReference>
<dbReference type="AlphaFoldDB" id="A0A0G3WJW1"/>
<dbReference type="PRINTS" id="PR00773">
    <property type="entry name" value="GRPEPROTEIN"/>
</dbReference>
<dbReference type="OrthoDB" id="9812586at2"/>
<feature type="coiled-coil region" evidence="5">
    <location>
        <begin position="22"/>
        <end position="63"/>
    </location>
</feature>
<keyword evidence="3" id="KW-0346">Stress response</keyword>
<dbReference type="SUPFAM" id="SSF51064">
    <property type="entry name" value="Head domain of nucleotide exchange factor GrpE"/>
    <property type="match status" value="1"/>
</dbReference>
<gene>
    <name evidence="3 6" type="primary">grpE</name>
    <name evidence="6" type="ORF">Epro_0783</name>
</gene>
<dbReference type="GO" id="GO:0042803">
    <property type="term" value="F:protein homodimerization activity"/>
    <property type="evidence" value="ECO:0007669"/>
    <property type="project" value="InterPro"/>
</dbReference>
<dbReference type="SUPFAM" id="SSF58014">
    <property type="entry name" value="Coiled-coil domain of nucleotide exchange factor GrpE"/>
    <property type="match status" value="1"/>
</dbReference>
<dbReference type="GO" id="GO:0051082">
    <property type="term" value="F:unfolded protein binding"/>
    <property type="evidence" value="ECO:0007669"/>
    <property type="project" value="TreeGrafter"/>
</dbReference>
<keyword evidence="7" id="KW-1185">Reference proteome</keyword>
<reference evidence="6 7" key="1">
    <citation type="submission" date="2014-09" db="EMBL/GenBank/DDBJ databases">
        <title>Complete genome sequence of Endomicrobium proavitum.</title>
        <authorList>
            <person name="Zheng H."/>
        </authorList>
    </citation>
    <scope>NUCLEOTIDE SEQUENCE [LARGE SCALE GENOMIC DNA]</scope>
    <source>
        <strain evidence="6 7">Rsa215</strain>
    </source>
</reference>
<comment type="subcellular location">
    <subcellularLocation>
        <location evidence="3">Cytoplasm</location>
    </subcellularLocation>
</comment>
<comment type="function">
    <text evidence="3">Participates actively in the response to hyperosmotic and heat shock by preventing the aggregation of stress-denatured proteins, in association with DnaK and GrpE. It is the nucleotide exchange factor for DnaK and may function as a thermosensor. Unfolded proteins bind initially to DnaJ; upon interaction with the DnaJ-bound protein, DnaK hydrolyzes its bound ATP, resulting in the formation of a stable complex. GrpE releases ADP from DnaK; ATP binding to DnaK triggers the release of the substrate protein, thus completing the reaction cycle. Several rounds of ATP-dependent interactions between DnaJ, DnaK and GrpE are required for fully efficient folding.</text>
</comment>
<evidence type="ECO:0000313" key="6">
    <source>
        <dbReference type="EMBL" id="AKL98162.1"/>
    </source>
</evidence>
<dbReference type="HAMAP" id="MF_01151">
    <property type="entry name" value="GrpE"/>
    <property type="match status" value="1"/>
</dbReference>
<dbReference type="InterPro" id="IPR009012">
    <property type="entry name" value="GrpE_head"/>
</dbReference>
<dbReference type="Gene3D" id="3.90.20.20">
    <property type="match status" value="1"/>
</dbReference>
<dbReference type="GO" id="GO:0005737">
    <property type="term" value="C:cytoplasm"/>
    <property type="evidence" value="ECO:0007669"/>
    <property type="project" value="UniProtKB-SubCell"/>
</dbReference>
<evidence type="ECO:0000313" key="7">
    <source>
        <dbReference type="Proteomes" id="UP000035337"/>
    </source>
</evidence>
<dbReference type="PANTHER" id="PTHR21237:SF23">
    <property type="entry name" value="GRPE PROTEIN HOMOLOG, MITOCHONDRIAL"/>
    <property type="match status" value="1"/>
</dbReference>
<evidence type="ECO:0000256" key="3">
    <source>
        <dbReference type="HAMAP-Rule" id="MF_01151"/>
    </source>
</evidence>
<dbReference type="GO" id="GO:0051087">
    <property type="term" value="F:protein-folding chaperone binding"/>
    <property type="evidence" value="ECO:0007669"/>
    <property type="project" value="InterPro"/>
</dbReference>
<organism evidence="6 7">
    <name type="scientific">Endomicrobium proavitum</name>
    <dbReference type="NCBI Taxonomy" id="1408281"/>
    <lineage>
        <taxon>Bacteria</taxon>
        <taxon>Pseudomonadati</taxon>
        <taxon>Elusimicrobiota</taxon>
        <taxon>Endomicrobiia</taxon>
        <taxon>Endomicrobiales</taxon>
        <taxon>Endomicrobiaceae</taxon>
        <taxon>Endomicrobium</taxon>
    </lineage>
</organism>
<dbReference type="Proteomes" id="UP000035337">
    <property type="component" value="Chromosome"/>
</dbReference>
<dbReference type="GO" id="GO:0006457">
    <property type="term" value="P:protein folding"/>
    <property type="evidence" value="ECO:0007669"/>
    <property type="project" value="InterPro"/>
</dbReference>
<dbReference type="RefSeq" id="WP_052570701.1">
    <property type="nucleotide sequence ID" value="NZ_CP009498.1"/>
</dbReference>
<dbReference type="STRING" id="1408281.Epro_0783"/>
<proteinExistence type="inferred from homology"/>
<dbReference type="KEGG" id="epo:Epro_0783"/>
<evidence type="ECO:0000256" key="4">
    <source>
        <dbReference type="RuleBase" id="RU004478"/>
    </source>
</evidence>
<keyword evidence="3" id="KW-0963">Cytoplasm</keyword>
<comment type="similarity">
    <text evidence="1 3 4">Belongs to the GrpE family.</text>
</comment>
<evidence type="ECO:0000256" key="5">
    <source>
        <dbReference type="SAM" id="Coils"/>
    </source>
</evidence>
<evidence type="ECO:0000256" key="1">
    <source>
        <dbReference type="ARBA" id="ARBA00009054"/>
    </source>
</evidence>
<accession>A0A0G3WJW1</accession>
<dbReference type="EMBL" id="CP009498">
    <property type="protein sequence ID" value="AKL98162.1"/>
    <property type="molecule type" value="Genomic_DNA"/>
</dbReference>
<evidence type="ECO:0000256" key="2">
    <source>
        <dbReference type="ARBA" id="ARBA00023186"/>
    </source>
</evidence>
<sequence length="191" mass="22262">MEQKKKQEETKAEEQSCEEIARDEKLSELEILKQSFDEKKKEAENLYDQLVRLQADFSNFRRRTEDEKKKYLEWGKEKILQKQIFLDDILEQALKSAQKGNNIESIVTGLEMITKEFSKMLKEEGVEEIKCDKFDPHLCEALDSVETEDEEDGKVLEVYQKGYTINGNLMRPAKVKVSKSKVKSGMSNELL</sequence>
<dbReference type="InterPro" id="IPR000740">
    <property type="entry name" value="GrpE"/>
</dbReference>
<dbReference type="Gene3D" id="2.30.22.10">
    <property type="entry name" value="Head domain of nucleotide exchange factor GrpE"/>
    <property type="match status" value="1"/>
</dbReference>
<dbReference type="GO" id="GO:0000774">
    <property type="term" value="F:adenyl-nucleotide exchange factor activity"/>
    <property type="evidence" value="ECO:0007669"/>
    <property type="project" value="InterPro"/>
</dbReference>
<keyword evidence="5" id="KW-0175">Coiled coil</keyword>
<name>A0A0G3WJW1_9BACT</name>
<dbReference type="CDD" id="cd00446">
    <property type="entry name" value="GrpE"/>
    <property type="match status" value="1"/>
</dbReference>
<dbReference type="InterPro" id="IPR013805">
    <property type="entry name" value="GrpE_CC"/>
</dbReference>
<protein>
    <recommendedName>
        <fullName evidence="3">Protein GrpE</fullName>
    </recommendedName>
    <alternativeName>
        <fullName evidence="3">HSP-70 cofactor</fullName>
    </alternativeName>
</protein>